<reference evidence="3 4" key="1">
    <citation type="submission" date="2013-04" db="EMBL/GenBank/DDBJ databases">
        <title>The Genome Sequence of Treponema maltophilum ATCC 51939.</title>
        <authorList>
            <consortium name="The Broad Institute Genomics Platform"/>
            <person name="Earl A."/>
            <person name="Ward D."/>
            <person name="Feldgarden M."/>
            <person name="Gevers D."/>
            <person name="Leonetti C."/>
            <person name="Blanton J.M."/>
            <person name="Dewhirst F.E."/>
            <person name="Izard J."/>
            <person name="Walker B."/>
            <person name="Young S."/>
            <person name="Zeng Q."/>
            <person name="Gargeya S."/>
            <person name="Fitzgerald M."/>
            <person name="Haas B."/>
            <person name="Abouelleil A."/>
            <person name="Allen A.W."/>
            <person name="Alvarado L."/>
            <person name="Arachchi H.M."/>
            <person name="Berlin A.M."/>
            <person name="Chapman S.B."/>
            <person name="Gainer-Dewar J."/>
            <person name="Goldberg J."/>
            <person name="Griggs A."/>
            <person name="Gujja S."/>
            <person name="Hansen M."/>
            <person name="Howarth C."/>
            <person name="Imamovic A."/>
            <person name="Ireland A."/>
            <person name="Larimer J."/>
            <person name="McCowan C."/>
            <person name="Murphy C."/>
            <person name="Pearson M."/>
            <person name="Poon T.W."/>
            <person name="Priest M."/>
            <person name="Roberts A."/>
            <person name="Saif S."/>
            <person name="Shea T."/>
            <person name="Sisk P."/>
            <person name="Sykes S."/>
            <person name="Wortman J."/>
            <person name="Nusbaum C."/>
            <person name="Birren B."/>
        </authorList>
    </citation>
    <scope>NUCLEOTIDE SEQUENCE [LARGE SCALE GENOMIC DNA]</scope>
    <source>
        <strain evidence="3 4">ATCC 51939</strain>
    </source>
</reference>
<dbReference type="PATRIC" id="fig|1125699.3.peg.2032"/>
<dbReference type="InterPro" id="IPR002347">
    <property type="entry name" value="SDR_fam"/>
</dbReference>
<dbReference type="InterPro" id="IPR051122">
    <property type="entry name" value="SDR_DHRS6-like"/>
</dbReference>
<dbReference type="RefSeq" id="WP_016526270.1">
    <property type="nucleotide sequence ID" value="NZ_KE332518.1"/>
</dbReference>
<dbReference type="SUPFAM" id="SSF51735">
    <property type="entry name" value="NAD(P)-binding Rossmann-fold domains"/>
    <property type="match status" value="1"/>
</dbReference>
<evidence type="ECO:0000313" key="4">
    <source>
        <dbReference type="Proteomes" id="UP000014541"/>
    </source>
</evidence>
<dbReference type="HOGENOM" id="CLU_010194_1_1_12"/>
<dbReference type="Proteomes" id="UP000014541">
    <property type="component" value="Unassembled WGS sequence"/>
</dbReference>
<dbReference type="STRING" id="1125699.HMPREF9194_02012"/>
<dbReference type="InterPro" id="IPR036291">
    <property type="entry name" value="NAD(P)-bd_dom_sf"/>
</dbReference>
<dbReference type="Gene3D" id="3.40.50.720">
    <property type="entry name" value="NAD(P)-binding Rossmann-like Domain"/>
    <property type="match status" value="1"/>
</dbReference>
<name>S3K403_TREMA</name>
<evidence type="ECO:0008006" key="5">
    <source>
        <dbReference type="Google" id="ProtNLM"/>
    </source>
</evidence>
<evidence type="ECO:0000256" key="1">
    <source>
        <dbReference type="ARBA" id="ARBA00006484"/>
    </source>
</evidence>
<dbReference type="PRINTS" id="PR00081">
    <property type="entry name" value="GDHRDH"/>
</dbReference>
<keyword evidence="4" id="KW-1185">Reference proteome</keyword>
<gene>
    <name evidence="3" type="ORF">HMPREF9194_02012</name>
</gene>
<dbReference type="Pfam" id="PF13561">
    <property type="entry name" value="adh_short_C2"/>
    <property type="match status" value="1"/>
</dbReference>
<organism evidence="3 4">
    <name type="scientific">Treponema maltophilum ATCC 51939</name>
    <dbReference type="NCBI Taxonomy" id="1125699"/>
    <lineage>
        <taxon>Bacteria</taxon>
        <taxon>Pseudomonadati</taxon>
        <taxon>Spirochaetota</taxon>
        <taxon>Spirochaetia</taxon>
        <taxon>Spirochaetales</taxon>
        <taxon>Treponemataceae</taxon>
        <taxon>Treponema</taxon>
    </lineage>
</organism>
<evidence type="ECO:0000256" key="2">
    <source>
        <dbReference type="ARBA" id="ARBA00023002"/>
    </source>
</evidence>
<dbReference type="AlphaFoldDB" id="S3K403"/>
<dbReference type="CDD" id="cd05233">
    <property type="entry name" value="SDR_c"/>
    <property type="match status" value="1"/>
</dbReference>
<comment type="similarity">
    <text evidence="1">Belongs to the short-chain dehydrogenases/reductases (SDR) family.</text>
</comment>
<dbReference type="PANTHER" id="PTHR43477:SF1">
    <property type="entry name" value="DIHYDROANTICAPSIN 7-DEHYDROGENASE"/>
    <property type="match status" value="1"/>
</dbReference>
<proteinExistence type="inferred from homology"/>
<accession>S3K403</accession>
<comment type="caution">
    <text evidence="3">The sequence shown here is derived from an EMBL/GenBank/DDBJ whole genome shotgun (WGS) entry which is preliminary data.</text>
</comment>
<protein>
    <recommendedName>
        <fullName evidence="5">3-oxoacyl-[acyl-carrier-protein] reductase</fullName>
    </recommendedName>
</protein>
<sequence length="268" mass="29292">MRKIPFCQAHPALDLIRFKAYNVFMENIAGKTALVVGGSGGIGAAVCSKLADCGTDLIIHGSAESAKFDALAKRLSEKVRVEKIIQHFESGFEASFEKTRLNQTLIRADIICVCFGPFVQKELHRTTAEDWRIAAELNYVLPGMIISSALPAMMQKGWGRFLLMGGTRTDCIRAFKTNAAYAGAKTALATLARSTAVCYARYGITCNLIVPGFTRTEYISESEQKKLAEKMPLHKLAEPEDIAEAAVFLLRQPMINGAILNADGGWEP</sequence>
<keyword evidence="2" id="KW-0560">Oxidoreductase</keyword>
<dbReference type="EMBL" id="ATFF01000006">
    <property type="protein sequence ID" value="EPF31661.1"/>
    <property type="molecule type" value="Genomic_DNA"/>
</dbReference>
<dbReference type="eggNOG" id="COG1028">
    <property type="taxonomic scope" value="Bacteria"/>
</dbReference>
<dbReference type="GO" id="GO:0016491">
    <property type="term" value="F:oxidoreductase activity"/>
    <property type="evidence" value="ECO:0007669"/>
    <property type="project" value="UniProtKB-KW"/>
</dbReference>
<evidence type="ECO:0000313" key="3">
    <source>
        <dbReference type="EMBL" id="EPF31661.1"/>
    </source>
</evidence>
<dbReference type="PANTHER" id="PTHR43477">
    <property type="entry name" value="DIHYDROANTICAPSIN 7-DEHYDROGENASE"/>
    <property type="match status" value="1"/>
</dbReference>